<feature type="compositionally biased region" description="Low complexity" evidence="1">
    <location>
        <begin position="139"/>
        <end position="157"/>
    </location>
</feature>
<feature type="compositionally biased region" description="Low complexity" evidence="1">
    <location>
        <begin position="276"/>
        <end position="293"/>
    </location>
</feature>
<dbReference type="EMBL" id="CP159534">
    <property type="protein sequence ID" value="XCJ71732.1"/>
    <property type="molecule type" value="Genomic_DNA"/>
</dbReference>
<feature type="region of interest" description="Disordered" evidence="1">
    <location>
        <begin position="253"/>
        <end position="313"/>
    </location>
</feature>
<feature type="compositionally biased region" description="Basic and acidic residues" evidence="1">
    <location>
        <begin position="103"/>
        <end position="121"/>
    </location>
</feature>
<sequence>MNDGSPRPADAAADDELALRRMMRQAVEEIEPSDAALDKLRRAVPARRARKRQATVGAVAAGVFVAMAIPAVLHVTNTGSADDHPSIAGNSTATHKGKSAGAGDKESGGSTGHSEERGKDGKKSKKGGGDKSAGGGATAGADPASTAAASSPTCDAAELGTPVPTVGQPDAGGAVYGSFRVTNTSGGSCTVDSPGSIVTIAQGAADPAAVTVVDHTSGDRATGLPDPASQPAQLVLEPGKAYEVRFAWVPSTPCSAGGGDGGGTGGTGGGEPTPTPSASADTTPTTGDSSATAQLAPQLGSDGTDGGSVVVSHVAEPGAPTAAATIPDACAGTVYKTGLLPAS</sequence>
<evidence type="ECO:0000256" key="1">
    <source>
        <dbReference type="SAM" id="MobiDB-lite"/>
    </source>
</evidence>
<dbReference type="RefSeq" id="WP_353943335.1">
    <property type="nucleotide sequence ID" value="NZ_CP159534.1"/>
</dbReference>
<feature type="region of interest" description="Disordered" evidence="1">
    <location>
        <begin position="80"/>
        <end position="168"/>
    </location>
</feature>
<dbReference type="KEGG" id="stac:ABII15_17940"/>
<evidence type="ECO:0000313" key="3">
    <source>
        <dbReference type="EMBL" id="XCJ71732.1"/>
    </source>
</evidence>
<proteinExistence type="predicted"/>
<keyword evidence="2" id="KW-0472">Membrane</keyword>
<gene>
    <name evidence="3" type="ORF">ABII15_17940</name>
</gene>
<feature type="compositionally biased region" description="Gly residues" evidence="1">
    <location>
        <begin position="256"/>
        <end position="271"/>
    </location>
</feature>
<accession>A0AAU8IT33</accession>
<protein>
    <recommendedName>
        <fullName evidence="4">DUF4232 domain-containing protein</fullName>
    </recommendedName>
</protein>
<name>A0AAU8IT33_9ACTN</name>
<dbReference type="AlphaFoldDB" id="A0AAU8IT33"/>
<evidence type="ECO:0008006" key="4">
    <source>
        <dbReference type="Google" id="ProtNLM"/>
    </source>
</evidence>
<reference evidence="3" key="1">
    <citation type="submission" date="2024-06" db="EMBL/GenBank/DDBJ databases">
        <title>Streptomyces sp. strain HUAS MG91 genome sequences.</title>
        <authorList>
            <person name="Mo P."/>
        </authorList>
    </citation>
    <scope>NUCLEOTIDE SEQUENCE</scope>
    <source>
        <strain evidence="3">HUAS MG91</strain>
    </source>
</reference>
<organism evidence="3">
    <name type="scientific">Streptomyces tabacisoli</name>
    <dbReference type="NCBI Taxonomy" id="3156398"/>
    <lineage>
        <taxon>Bacteria</taxon>
        <taxon>Bacillati</taxon>
        <taxon>Actinomycetota</taxon>
        <taxon>Actinomycetes</taxon>
        <taxon>Kitasatosporales</taxon>
        <taxon>Streptomycetaceae</taxon>
        <taxon>Streptomyces</taxon>
    </lineage>
</organism>
<keyword evidence="2" id="KW-0812">Transmembrane</keyword>
<evidence type="ECO:0000256" key="2">
    <source>
        <dbReference type="SAM" id="Phobius"/>
    </source>
</evidence>
<feature type="transmembrane region" description="Helical" evidence="2">
    <location>
        <begin position="54"/>
        <end position="73"/>
    </location>
</feature>
<keyword evidence="2" id="KW-1133">Transmembrane helix</keyword>